<organism evidence="7 8">
    <name type="scientific">Actinomycetospora endophytica</name>
    <dbReference type="NCBI Taxonomy" id="2291215"/>
    <lineage>
        <taxon>Bacteria</taxon>
        <taxon>Bacillati</taxon>
        <taxon>Actinomycetota</taxon>
        <taxon>Actinomycetes</taxon>
        <taxon>Pseudonocardiales</taxon>
        <taxon>Pseudonocardiaceae</taxon>
        <taxon>Actinomycetospora</taxon>
    </lineage>
</organism>
<evidence type="ECO:0000256" key="2">
    <source>
        <dbReference type="ARBA" id="ARBA00023125"/>
    </source>
</evidence>
<gene>
    <name evidence="7" type="ORF">LQ327_25540</name>
</gene>
<keyword evidence="2 4" id="KW-0238">DNA-binding</keyword>
<feature type="domain" description="HTH tetR-type" evidence="6">
    <location>
        <begin position="30"/>
        <end position="90"/>
    </location>
</feature>
<evidence type="ECO:0000313" key="8">
    <source>
        <dbReference type="Proteomes" id="UP001199469"/>
    </source>
</evidence>
<evidence type="ECO:0000259" key="6">
    <source>
        <dbReference type="PROSITE" id="PS50977"/>
    </source>
</evidence>
<dbReference type="InterPro" id="IPR036271">
    <property type="entry name" value="Tet_transcr_reg_TetR-rel_C_sf"/>
</dbReference>
<name>A0ABS8PFF9_9PSEU</name>
<keyword evidence="3" id="KW-0804">Transcription</keyword>
<protein>
    <submittedName>
        <fullName evidence="7">TetR/AcrR family transcriptional regulator helix-turn-helix transcriptional regulator</fullName>
    </submittedName>
</protein>
<dbReference type="Proteomes" id="UP001199469">
    <property type="component" value="Unassembled WGS sequence"/>
</dbReference>
<dbReference type="RefSeq" id="WP_230738614.1">
    <property type="nucleotide sequence ID" value="NZ_JAJNDB010000006.1"/>
</dbReference>
<dbReference type="Pfam" id="PF00440">
    <property type="entry name" value="TetR_N"/>
    <property type="match status" value="1"/>
</dbReference>
<keyword evidence="1" id="KW-0805">Transcription regulation</keyword>
<dbReference type="InterPro" id="IPR009057">
    <property type="entry name" value="Homeodomain-like_sf"/>
</dbReference>
<dbReference type="InterPro" id="IPR001647">
    <property type="entry name" value="HTH_TetR"/>
</dbReference>
<evidence type="ECO:0000256" key="1">
    <source>
        <dbReference type="ARBA" id="ARBA00023015"/>
    </source>
</evidence>
<comment type="caution">
    <text evidence="7">The sequence shown here is derived from an EMBL/GenBank/DDBJ whole genome shotgun (WGS) entry which is preliminary data.</text>
</comment>
<dbReference type="EMBL" id="JAJNDB010000006">
    <property type="protein sequence ID" value="MCD2196738.1"/>
    <property type="molecule type" value="Genomic_DNA"/>
</dbReference>
<reference evidence="7 8" key="1">
    <citation type="submission" date="2021-11" db="EMBL/GenBank/DDBJ databases">
        <title>Draft genome sequence of Actinomycetospora sp. SF1 isolated from the rhizosphere soil.</title>
        <authorList>
            <person name="Duangmal K."/>
            <person name="Chantavorakit T."/>
        </authorList>
    </citation>
    <scope>NUCLEOTIDE SEQUENCE [LARGE SCALE GENOMIC DNA]</scope>
    <source>
        <strain evidence="7 8">TBRC 5722</strain>
    </source>
</reference>
<evidence type="ECO:0000256" key="4">
    <source>
        <dbReference type="PROSITE-ProRule" id="PRU00335"/>
    </source>
</evidence>
<keyword evidence="8" id="KW-1185">Reference proteome</keyword>
<dbReference type="SUPFAM" id="SSF46689">
    <property type="entry name" value="Homeodomain-like"/>
    <property type="match status" value="1"/>
</dbReference>
<dbReference type="PRINTS" id="PR00455">
    <property type="entry name" value="HTHTETR"/>
</dbReference>
<dbReference type="PROSITE" id="PS01081">
    <property type="entry name" value="HTH_TETR_1"/>
    <property type="match status" value="1"/>
</dbReference>
<dbReference type="PANTHER" id="PTHR47506">
    <property type="entry name" value="TRANSCRIPTIONAL REGULATORY PROTEIN"/>
    <property type="match status" value="1"/>
</dbReference>
<evidence type="ECO:0000313" key="7">
    <source>
        <dbReference type="EMBL" id="MCD2196738.1"/>
    </source>
</evidence>
<dbReference type="SUPFAM" id="SSF48498">
    <property type="entry name" value="Tetracyclin repressor-like, C-terminal domain"/>
    <property type="match status" value="1"/>
</dbReference>
<dbReference type="Gene3D" id="1.10.357.10">
    <property type="entry name" value="Tetracycline Repressor, domain 2"/>
    <property type="match status" value="1"/>
</dbReference>
<dbReference type="PROSITE" id="PS50977">
    <property type="entry name" value="HTH_TETR_2"/>
    <property type="match status" value="1"/>
</dbReference>
<feature type="region of interest" description="Disordered" evidence="5">
    <location>
        <begin position="221"/>
        <end position="241"/>
    </location>
</feature>
<feature type="compositionally biased region" description="Basic and acidic residues" evidence="5">
    <location>
        <begin position="224"/>
        <end position="241"/>
    </location>
</feature>
<accession>A0ABS8PFF9</accession>
<dbReference type="PANTHER" id="PTHR47506:SF7">
    <property type="entry name" value="TRANSCRIPTIONAL REGULATORY PROTEIN"/>
    <property type="match status" value="1"/>
</dbReference>
<feature type="DNA-binding region" description="H-T-H motif" evidence="4">
    <location>
        <begin position="53"/>
        <end position="72"/>
    </location>
</feature>
<dbReference type="InterPro" id="IPR023772">
    <property type="entry name" value="DNA-bd_HTH_TetR-type_CS"/>
</dbReference>
<evidence type="ECO:0000256" key="3">
    <source>
        <dbReference type="ARBA" id="ARBA00023163"/>
    </source>
</evidence>
<sequence length="241" mass="26699">MTPSVTPLPASALLAPVSRWADDEVRERTRRTRRRLLLAAAGLFDEAGYRGASLSDILAAAGLTKGALYFHFRSKYALAEALLTEVERSWEAVVREIAGRGLDPLWRLLVETDSYVARWMYDPVVRGASRSLDDPELLALRTRWFGGWETATIERLTEASAAGLLAAEVDPRRAGRAVVAVATGNYALAVGPDDLWARMTESWEGLLPIMAPQAWREGWAASPWRDRPGPDPEAYRLAREP</sequence>
<proteinExistence type="predicted"/>
<evidence type="ECO:0000256" key="5">
    <source>
        <dbReference type="SAM" id="MobiDB-lite"/>
    </source>
</evidence>